<dbReference type="PANTHER" id="PTHR40074:SF2">
    <property type="entry name" value="O-ACETYLTRANSFERASE WECH"/>
    <property type="match status" value="1"/>
</dbReference>
<dbReference type="Pfam" id="PF01757">
    <property type="entry name" value="Acyl_transf_3"/>
    <property type="match status" value="1"/>
</dbReference>
<sequence>MATGREKLSEVQLVRAMAIIGVLSVHSTSFATLQMKESNFYWMYSFMNIFMKIGTPTFLFLSSFVLFYNYFSRPLDSKLIGNFYKKRLKYIIIPYCLFSVFYFVILHFTHYRDRALDETLIKFFTQLATGKAYTHLYFVFISIQFYLLFPICLWLFKRKPAIAKWSIPLGLAIQWGFILLNKYALQVPNKGSWSLAYMSYFMLGAFLGIYYPKLKSWLVISRDNATAPRIMSWIALWTVGLCAGLGHVYIWHTTRLYGANYNSLLYELLWNVHTYTFAIMAFQIAFLLRRHAWPWLVNGMHRLGEISFGIYLIHPFFLFVYRNFPPHTSKSPLLHMWYAGGFLSALILSWITVSLTVRFVPQSWLIFGSTPPRKKSKPAQGVAASG</sequence>
<dbReference type="PANTHER" id="PTHR40074">
    <property type="entry name" value="O-ACETYLTRANSFERASE WECH"/>
    <property type="match status" value="1"/>
</dbReference>
<feature type="transmembrane region" description="Helical" evidence="7">
    <location>
        <begin position="191"/>
        <end position="210"/>
    </location>
</feature>
<name>A0A3A3GIX3_PANTH</name>
<dbReference type="InterPro" id="IPR002656">
    <property type="entry name" value="Acyl_transf_3_dom"/>
</dbReference>
<feature type="transmembrane region" description="Helical" evidence="7">
    <location>
        <begin position="132"/>
        <end position="155"/>
    </location>
</feature>
<evidence type="ECO:0000256" key="3">
    <source>
        <dbReference type="ARBA" id="ARBA00022475"/>
    </source>
</evidence>
<evidence type="ECO:0000256" key="2">
    <source>
        <dbReference type="ARBA" id="ARBA00007400"/>
    </source>
</evidence>
<feature type="transmembrane region" description="Helical" evidence="7">
    <location>
        <begin position="230"/>
        <end position="250"/>
    </location>
</feature>
<evidence type="ECO:0000256" key="6">
    <source>
        <dbReference type="ARBA" id="ARBA00023136"/>
    </source>
</evidence>
<feature type="transmembrane region" description="Helical" evidence="7">
    <location>
        <begin position="12"/>
        <end position="33"/>
    </location>
</feature>
<comment type="caution">
    <text evidence="9">The sequence shown here is derived from an EMBL/GenBank/DDBJ whole genome shotgun (WGS) entry which is preliminary data.</text>
</comment>
<dbReference type="GO" id="GO:0005886">
    <property type="term" value="C:plasma membrane"/>
    <property type="evidence" value="ECO:0007669"/>
    <property type="project" value="UniProtKB-SubCell"/>
</dbReference>
<dbReference type="GO" id="GO:0016413">
    <property type="term" value="F:O-acetyltransferase activity"/>
    <property type="evidence" value="ECO:0007669"/>
    <property type="project" value="TreeGrafter"/>
</dbReference>
<evidence type="ECO:0000313" key="9">
    <source>
        <dbReference type="EMBL" id="RJG24027.1"/>
    </source>
</evidence>
<dbReference type="EMBL" id="QYZD01000008">
    <property type="protein sequence ID" value="RJG24027.1"/>
    <property type="molecule type" value="Genomic_DNA"/>
</dbReference>
<keyword evidence="9" id="KW-0808">Transferase</keyword>
<comment type="subcellular location">
    <subcellularLocation>
        <location evidence="1">Cell membrane</location>
        <topology evidence="1">Multi-pass membrane protein</topology>
    </subcellularLocation>
</comment>
<evidence type="ECO:0000259" key="8">
    <source>
        <dbReference type="Pfam" id="PF01757"/>
    </source>
</evidence>
<proteinExistence type="inferred from homology"/>
<dbReference type="Proteomes" id="UP000266177">
    <property type="component" value="Unassembled WGS sequence"/>
</dbReference>
<keyword evidence="3" id="KW-1003">Cell membrane</keyword>
<dbReference type="GO" id="GO:0009246">
    <property type="term" value="P:enterobacterial common antigen biosynthetic process"/>
    <property type="evidence" value="ECO:0007669"/>
    <property type="project" value="TreeGrafter"/>
</dbReference>
<dbReference type="AlphaFoldDB" id="A0A3A3GIX3"/>
<feature type="transmembrane region" description="Helical" evidence="7">
    <location>
        <begin position="92"/>
        <end position="112"/>
    </location>
</feature>
<evidence type="ECO:0000256" key="1">
    <source>
        <dbReference type="ARBA" id="ARBA00004651"/>
    </source>
</evidence>
<gene>
    <name evidence="9" type="ORF">DQX05_11355</name>
</gene>
<keyword evidence="5 7" id="KW-1133">Transmembrane helix</keyword>
<keyword evidence="4 7" id="KW-0812">Transmembrane</keyword>
<dbReference type="RefSeq" id="WP_119793610.1">
    <property type="nucleotide sequence ID" value="NZ_QYZD01000008.1"/>
</dbReference>
<feature type="transmembrane region" description="Helical" evidence="7">
    <location>
        <begin position="53"/>
        <end position="71"/>
    </location>
</feature>
<evidence type="ECO:0000256" key="5">
    <source>
        <dbReference type="ARBA" id="ARBA00022989"/>
    </source>
</evidence>
<reference evidence="9 10" key="1">
    <citation type="submission" date="2018-09" db="EMBL/GenBank/DDBJ databases">
        <title>Paenibacillus SK2017-BO5.</title>
        <authorList>
            <person name="Piskunova J.V."/>
            <person name="Dubiley S.A."/>
            <person name="Severinov K.V."/>
        </authorList>
    </citation>
    <scope>NUCLEOTIDE SEQUENCE [LARGE SCALE GENOMIC DNA]</scope>
    <source>
        <strain evidence="9 10">BO5</strain>
    </source>
</reference>
<feature type="transmembrane region" description="Helical" evidence="7">
    <location>
        <begin position="167"/>
        <end position="185"/>
    </location>
</feature>
<feature type="transmembrane region" description="Helical" evidence="7">
    <location>
        <begin position="270"/>
        <end position="288"/>
    </location>
</feature>
<keyword evidence="6 7" id="KW-0472">Membrane</keyword>
<protein>
    <submittedName>
        <fullName evidence="9">Acyltransferase</fullName>
    </submittedName>
</protein>
<evidence type="ECO:0000256" key="4">
    <source>
        <dbReference type="ARBA" id="ARBA00022692"/>
    </source>
</evidence>
<feature type="transmembrane region" description="Helical" evidence="7">
    <location>
        <begin position="336"/>
        <end position="357"/>
    </location>
</feature>
<evidence type="ECO:0000313" key="10">
    <source>
        <dbReference type="Proteomes" id="UP000266177"/>
    </source>
</evidence>
<keyword evidence="9" id="KW-0012">Acyltransferase</keyword>
<organism evidence="9 10">
    <name type="scientific">Paenibacillus thiaminolyticus</name>
    <name type="common">Bacillus thiaminolyticus</name>
    <dbReference type="NCBI Taxonomy" id="49283"/>
    <lineage>
        <taxon>Bacteria</taxon>
        <taxon>Bacillati</taxon>
        <taxon>Bacillota</taxon>
        <taxon>Bacilli</taxon>
        <taxon>Bacillales</taxon>
        <taxon>Paenibacillaceae</taxon>
        <taxon>Paenibacillus</taxon>
    </lineage>
</organism>
<feature type="domain" description="Acyltransferase 3" evidence="8">
    <location>
        <begin position="10"/>
        <end position="352"/>
    </location>
</feature>
<dbReference type="OrthoDB" id="65129at2"/>
<feature type="transmembrane region" description="Helical" evidence="7">
    <location>
        <begin position="308"/>
        <end position="324"/>
    </location>
</feature>
<evidence type="ECO:0000256" key="7">
    <source>
        <dbReference type="SAM" id="Phobius"/>
    </source>
</evidence>
<comment type="similarity">
    <text evidence="2">Belongs to the acyltransferase 3 family.</text>
</comment>
<accession>A0A3A3GIX3</accession>